<evidence type="ECO:0000313" key="6">
    <source>
        <dbReference type="EMBL" id="RRB07488.1"/>
    </source>
</evidence>
<dbReference type="Gene3D" id="3.30.1120.10">
    <property type="match status" value="1"/>
</dbReference>
<dbReference type="CDD" id="cd16143">
    <property type="entry name" value="ARS_like"/>
    <property type="match status" value="1"/>
</dbReference>
<keyword evidence="7" id="KW-1185">Reference proteome</keyword>
<reference evidence="6 7" key="1">
    <citation type="submission" date="2018-11" db="EMBL/GenBank/DDBJ databases">
        <authorList>
            <person name="Zhou Z."/>
            <person name="Wang G."/>
        </authorList>
    </citation>
    <scope>NUCLEOTIDE SEQUENCE [LARGE SCALE GENOMIC DNA]</scope>
    <source>
        <strain evidence="6 7">KCTC52004</strain>
    </source>
</reference>
<protein>
    <submittedName>
        <fullName evidence="6">Sulfatase</fullName>
    </submittedName>
</protein>
<evidence type="ECO:0000256" key="1">
    <source>
        <dbReference type="ARBA" id="ARBA00008779"/>
    </source>
</evidence>
<evidence type="ECO:0000256" key="3">
    <source>
        <dbReference type="ARBA" id="ARBA00022801"/>
    </source>
</evidence>
<gene>
    <name evidence="6" type="ORF">EHT25_06830</name>
</gene>
<evidence type="ECO:0000256" key="2">
    <source>
        <dbReference type="ARBA" id="ARBA00022723"/>
    </source>
</evidence>
<dbReference type="SUPFAM" id="SSF53649">
    <property type="entry name" value="Alkaline phosphatase-like"/>
    <property type="match status" value="1"/>
</dbReference>
<dbReference type="Pfam" id="PF00884">
    <property type="entry name" value="Sulfatase"/>
    <property type="match status" value="1"/>
</dbReference>
<dbReference type="AlphaFoldDB" id="A0A3P1C2I6"/>
<dbReference type="OrthoDB" id="9764377at2"/>
<keyword evidence="3" id="KW-0378">Hydrolase</keyword>
<evidence type="ECO:0000313" key="7">
    <source>
        <dbReference type="Proteomes" id="UP000271925"/>
    </source>
</evidence>
<dbReference type="InterPro" id="IPR050738">
    <property type="entry name" value="Sulfatase"/>
</dbReference>
<organism evidence="6 7">
    <name type="scientific">Larkinella rosea</name>
    <dbReference type="NCBI Taxonomy" id="2025312"/>
    <lineage>
        <taxon>Bacteria</taxon>
        <taxon>Pseudomonadati</taxon>
        <taxon>Bacteroidota</taxon>
        <taxon>Cytophagia</taxon>
        <taxon>Cytophagales</taxon>
        <taxon>Spirosomataceae</taxon>
        <taxon>Larkinella</taxon>
    </lineage>
</organism>
<keyword evidence="2" id="KW-0479">Metal-binding</keyword>
<keyword evidence="4" id="KW-0106">Calcium</keyword>
<dbReference type="Gene3D" id="3.40.720.10">
    <property type="entry name" value="Alkaline Phosphatase, subunit A"/>
    <property type="match status" value="1"/>
</dbReference>
<dbReference type="PROSITE" id="PS00149">
    <property type="entry name" value="SULFATASE_2"/>
    <property type="match status" value="1"/>
</dbReference>
<dbReference type="PROSITE" id="PS00523">
    <property type="entry name" value="SULFATASE_1"/>
    <property type="match status" value="1"/>
</dbReference>
<dbReference type="Proteomes" id="UP000271925">
    <property type="component" value="Unassembled WGS sequence"/>
</dbReference>
<dbReference type="GO" id="GO:0046872">
    <property type="term" value="F:metal ion binding"/>
    <property type="evidence" value="ECO:0007669"/>
    <property type="project" value="UniProtKB-KW"/>
</dbReference>
<comment type="caution">
    <text evidence="6">The sequence shown here is derived from an EMBL/GenBank/DDBJ whole genome shotgun (WGS) entry which is preliminary data.</text>
</comment>
<proteinExistence type="inferred from homology"/>
<accession>A0A3P1C2I6</accession>
<comment type="similarity">
    <text evidence="1">Belongs to the sulfatase family.</text>
</comment>
<feature type="domain" description="Sulfatase N-terminal" evidence="5">
    <location>
        <begin position="33"/>
        <end position="393"/>
    </location>
</feature>
<dbReference type="EMBL" id="RQJO01000007">
    <property type="protein sequence ID" value="RRB07488.1"/>
    <property type="molecule type" value="Genomic_DNA"/>
</dbReference>
<evidence type="ECO:0000256" key="4">
    <source>
        <dbReference type="ARBA" id="ARBA00022837"/>
    </source>
</evidence>
<dbReference type="GO" id="GO:0004065">
    <property type="term" value="F:arylsulfatase activity"/>
    <property type="evidence" value="ECO:0007669"/>
    <property type="project" value="TreeGrafter"/>
</dbReference>
<dbReference type="PANTHER" id="PTHR42693:SF53">
    <property type="entry name" value="ENDO-4-O-SULFATASE"/>
    <property type="match status" value="1"/>
</dbReference>
<evidence type="ECO:0000259" key="5">
    <source>
        <dbReference type="Pfam" id="PF00884"/>
    </source>
</evidence>
<dbReference type="PANTHER" id="PTHR42693">
    <property type="entry name" value="ARYLSULFATASE FAMILY MEMBER"/>
    <property type="match status" value="1"/>
</dbReference>
<dbReference type="InterPro" id="IPR024607">
    <property type="entry name" value="Sulfatase_CS"/>
</dbReference>
<dbReference type="InterPro" id="IPR017850">
    <property type="entry name" value="Alkaline_phosphatase_core_sf"/>
</dbReference>
<sequence>MTRLVKICCVAGGLVSLLFCLGLVNQSDKKQSPNIIYILADDLGYGDVSAYNPTGQIKTPNIDKLASEGMRFTDAHSPSSVCTPTRYGLLTGRYPWRSRLPVGVLRGYSRTLIEADRPTVASLLKSNGYQTAVVGKWHLGLDWDVQKGNETLLTAEGYGIKTEMNPDHIDFSKKPLQGPNTIGFDYSYILPASLDMPPYCYLENQKLTELPTGYTNGNKLESGYTGPFWREGKMAPSFNFFEVLPRFVEKATAFLKKQTAQKPFFLYLPLAAPHTPWVPTKNYTGKSKAGEYGDFVQQVDAAVGEVLRTLSETGLAGNTIVIFASDNGPYWRENFVKQFNHKAAGEFRGMKGDAFEGGHRIPFIVRWPGNVKPGSTSAATTTLTNLMATCQEILGQKAPTPSPEDSYSILPVLLGKSRQVTGQPAVVHSSSIGYFAIRKGDWKLIEGLGSGGFTEPKEVKPQAGQPTGQLYNLAADVAETRDLYSQQPEKVKELTELLTKIRQSNVRVSN</sequence>
<dbReference type="InterPro" id="IPR000917">
    <property type="entry name" value="Sulfatase_N"/>
</dbReference>
<name>A0A3P1C2I6_9BACT</name>
<dbReference type="RefSeq" id="WP_124872599.1">
    <property type="nucleotide sequence ID" value="NZ_RQJO01000007.1"/>
</dbReference>